<feature type="compositionally biased region" description="Polar residues" evidence="2">
    <location>
        <begin position="136"/>
        <end position="150"/>
    </location>
</feature>
<dbReference type="AlphaFoldDB" id="A0A1V9Y0Q9"/>
<dbReference type="STRING" id="418985.A0A1V9Y0Q9"/>
<accession>A0A1V9Y0Q9</accession>
<feature type="region of interest" description="Disordered" evidence="2">
    <location>
        <begin position="1"/>
        <end position="57"/>
    </location>
</feature>
<evidence type="ECO:0000313" key="4">
    <source>
        <dbReference type="Proteomes" id="UP000192247"/>
    </source>
</evidence>
<feature type="region of interest" description="Disordered" evidence="2">
    <location>
        <begin position="130"/>
        <end position="156"/>
    </location>
</feature>
<evidence type="ECO:0000256" key="1">
    <source>
        <dbReference type="SAM" id="Coils"/>
    </source>
</evidence>
<gene>
    <name evidence="3" type="ORF">BIW11_05840</name>
</gene>
<dbReference type="EMBL" id="MNPL01001279">
    <property type="protein sequence ID" value="OQR79290.1"/>
    <property type="molecule type" value="Genomic_DNA"/>
</dbReference>
<evidence type="ECO:0000256" key="2">
    <source>
        <dbReference type="SAM" id="MobiDB-lite"/>
    </source>
</evidence>
<organism evidence="3 4">
    <name type="scientific">Tropilaelaps mercedesae</name>
    <dbReference type="NCBI Taxonomy" id="418985"/>
    <lineage>
        <taxon>Eukaryota</taxon>
        <taxon>Metazoa</taxon>
        <taxon>Ecdysozoa</taxon>
        <taxon>Arthropoda</taxon>
        <taxon>Chelicerata</taxon>
        <taxon>Arachnida</taxon>
        <taxon>Acari</taxon>
        <taxon>Parasitiformes</taxon>
        <taxon>Mesostigmata</taxon>
        <taxon>Gamasina</taxon>
        <taxon>Dermanyssoidea</taxon>
        <taxon>Laelapidae</taxon>
        <taxon>Tropilaelaps</taxon>
    </lineage>
</organism>
<name>A0A1V9Y0Q9_9ACAR</name>
<keyword evidence="1" id="KW-0175">Coiled coil</keyword>
<dbReference type="Proteomes" id="UP000192247">
    <property type="component" value="Unassembled WGS sequence"/>
</dbReference>
<evidence type="ECO:0000313" key="3">
    <source>
        <dbReference type="EMBL" id="OQR79290.1"/>
    </source>
</evidence>
<feature type="coiled-coil region" evidence="1">
    <location>
        <begin position="89"/>
        <end position="130"/>
    </location>
</feature>
<keyword evidence="4" id="KW-1185">Reference proteome</keyword>
<feature type="compositionally biased region" description="Polar residues" evidence="2">
    <location>
        <begin position="1"/>
        <end position="15"/>
    </location>
</feature>
<sequence>MSTVEKVNGTMSNEIPKNDAGEEDFSSMTCSSRQTEEIAAQQKRRQERQNRIPSEGYPGLAFGSGFSSNTMMRLRIIANELHNISSVQLKRAEGEMNALGKRIESVDSELKQEEQALKEANNEISEMAKELGPLNESGQVGPNGESSVSQPGDERLEQIEGLKSRLELIKAMYGLSS</sequence>
<dbReference type="InParanoid" id="A0A1V9Y0Q9"/>
<protein>
    <submittedName>
        <fullName evidence="3">Uncharacterized protein</fullName>
    </submittedName>
</protein>
<reference evidence="3 4" key="1">
    <citation type="journal article" date="2017" name="Gigascience">
        <title>Draft genome of the honey bee ectoparasitic mite, Tropilaelaps mercedesae, is shaped by the parasitic life history.</title>
        <authorList>
            <person name="Dong X."/>
            <person name="Armstrong S.D."/>
            <person name="Xia D."/>
            <person name="Makepeace B.L."/>
            <person name="Darby A.C."/>
            <person name="Kadowaki T."/>
        </authorList>
    </citation>
    <scope>NUCLEOTIDE SEQUENCE [LARGE SCALE GENOMIC DNA]</scope>
    <source>
        <strain evidence="3">Wuxi-XJTLU</strain>
    </source>
</reference>
<dbReference type="OrthoDB" id="128924at2759"/>
<proteinExistence type="predicted"/>
<comment type="caution">
    <text evidence="3">The sequence shown here is derived from an EMBL/GenBank/DDBJ whole genome shotgun (WGS) entry which is preliminary data.</text>
</comment>